<dbReference type="PANTHER" id="PTHR33221">
    <property type="entry name" value="WINGED HELIX-TURN-HELIX TRANSCRIPTIONAL REGULATOR, RRF2 FAMILY"/>
    <property type="match status" value="1"/>
</dbReference>
<accession>A0ABW4L6C7</accession>
<evidence type="ECO:0000256" key="1">
    <source>
        <dbReference type="ARBA" id="ARBA00023125"/>
    </source>
</evidence>
<dbReference type="SUPFAM" id="SSF46785">
    <property type="entry name" value="Winged helix' DNA-binding domain"/>
    <property type="match status" value="1"/>
</dbReference>
<sequence>MRISARADYAVRAAAELAAASEDGAVAAEALAAAQHIPHRFLEGILTALKRDGIVASRRGPRGGYRLARPAAEITVADVVRAVDGPLVFVRGERPPELEYAGAAADLPAVWVALRANVRAVLETVTVADLAQRAMPDVVRALTREESAWSNP</sequence>
<organism evidence="2 3">
    <name type="scientific">Georgenia deserti</name>
    <dbReference type="NCBI Taxonomy" id="2093781"/>
    <lineage>
        <taxon>Bacteria</taxon>
        <taxon>Bacillati</taxon>
        <taxon>Actinomycetota</taxon>
        <taxon>Actinomycetes</taxon>
        <taxon>Micrococcales</taxon>
        <taxon>Bogoriellaceae</taxon>
        <taxon>Georgenia</taxon>
    </lineage>
</organism>
<comment type="caution">
    <text evidence="2">The sequence shown here is derived from an EMBL/GenBank/DDBJ whole genome shotgun (WGS) entry which is preliminary data.</text>
</comment>
<dbReference type="InterPro" id="IPR000944">
    <property type="entry name" value="Tscrpt_reg_Rrf2"/>
</dbReference>
<dbReference type="PROSITE" id="PS51197">
    <property type="entry name" value="HTH_RRF2_2"/>
    <property type="match status" value="1"/>
</dbReference>
<keyword evidence="1" id="KW-0238">DNA-binding</keyword>
<dbReference type="Pfam" id="PF02082">
    <property type="entry name" value="Rrf2"/>
    <property type="match status" value="1"/>
</dbReference>
<evidence type="ECO:0000313" key="2">
    <source>
        <dbReference type="EMBL" id="MFD1717554.1"/>
    </source>
</evidence>
<reference evidence="3" key="1">
    <citation type="journal article" date="2019" name="Int. J. Syst. Evol. Microbiol.">
        <title>The Global Catalogue of Microorganisms (GCM) 10K type strain sequencing project: providing services to taxonomists for standard genome sequencing and annotation.</title>
        <authorList>
            <consortium name="The Broad Institute Genomics Platform"/>
            <consortium name="The Broad Institute Genome Sequencing Center for Infectious Disease"/>
            <person name="Wu L."/>
            <person name="Ma J."/>
        </authorList>
    </citation>
    <scope>NUCLEOTIDE SEQUENCE [LARGE SCALE GENOMIC DNA]</scope>
    <source>
        <strain evidence="3">JCM 17130</strain>
    </source>
</reference>
<dbReference type="InterPro" id="IPR036390">
    <property type="entry name" value="WH_DNA-bd_sf"/>
</dbReference>
<dbReference type="PANTHER" id="PTHR33221:SF5">
    <property type="entry name" value="HTH-TYPE TRANSCRIPTIONAL REGULATOR ISCR"/>
    <property type="match status" value="1"/>
</dbReference>
<evidence type="ECO:0000313" key="3">
    <source>
        <dbReference type="Proteomes" id="UP001597277"/>
    </source>
</evidence>
<keyword evidence="3" id="KW-1185">Reference proteome</keyword>
<dbReference type="NCBIfam" id="TIGR00738">
    <property type="entry name" value="rrf2_super"/>
    <property type="match status" value="1"/>
</dbReference>
<dbReference type="PROSITE" id="PS01332">
    <property type="entry name" value="HTH_RRF2_1"/>
    <property type="match status" value="1"/>
</dbReference>
<dbReference type="Gene3D" id="1.10.10.10">
    <property type="entry name" value="Winged helix-like DNA-binding domain superfamily/Winged helix DNA-binding domain"/>
    <property type="match status" value="1"/>
</dbReference>
<proteinExistence type="predicted"/>
<dbReference type="Proteomes" id="UP001597277">
    <property type="component" value="Unassembled WGS sequence"/>
</dbReference>
<dbReference type="RefSeq" id="WP_388004081.1">
    <property type="nucleotide sequence ID" value="NZ_JBHUEE010000003.1"/>
</dbReference>
<name>A0ABW4L6C7_9MICO</name>
<dbReference type="InterPro" id="IPR036388">
    <property type="entry name" value="WH-like_DNA-bd_sf"/>
</dbReference>
<dbReference type="InterPro" id="IPR030489">
    <property type="entry name" value="TR_Rrf2-type_CS"/>
</dbReference>
<dbReference type="EMBL" id="JBHUEE010000003">
    <property type="protein sequence ID" value="MFD1717554.1"/>
    <property type="molecule type" value="Genomic_DNA"/>
</dbReference>
<protein>
    <submittedName>
        <fullName evidence="2">RrF2 family transcriptional regulator</fullName>
    </submittedName>
</protein>
<gene>
    <name evidence="2" type="ORF">ACFSE6_06885</name>
</gene>